<organism evidence="1 2">
    <name type="scientific">Streptomyces chilikensis</name>
    <dbReference type="NCBI Taxonomy" id="1194079"/>
    <lineage>
        <taxon>Bacteria</taxon>
        <taxon>Bacillati</taxon>
        <taxon>Actinomycetota</taxon>
        <taxon>Actinomycetes</taxon>
        <taxon>Kitasatosporales</taxon>
        <taxon>Streptomycetaceae</taxon>
        <taxon>Streptomyces</taxon>
    </lineage>
</organism>
<dbReference type="Pfam" id="PF01547">
    <property type="entry name" value="SBP_bac_1"/>
    <property type="match status" value="1"/>
</dbReference>
<dbReference type="PANTHER" id="PTHR43649">
    <property type="entry name" value="ARABINOSE-BINDING PROTEIN-RELATED"/>
    <property type="match status" value="1"/>
</dbReference>
<proteinExistence type="predicted"/>
<dbReference type="InterPro" id="IPR050490">
    <property type="entry name" value="Bact_solute-bd_prot1"/>
</dbReference>
<evidence type="ECO:0000313" key="2">
    <source>
        <dbReference type="Proteomes" id="UP001551584"/>
    </source>
</evidence>
<protein>
    <submittedName>
        <fullName evidence="1">Extracellular solute-binding protein</fullName>
    </submittedName>
</protein>
<sequence length="431" mass="45497">MTRKTRWETAAAVGLGIALVATGCAGGGDTGGEGSADGKVTLTFWENAMPGPGDEYFKAAVKEYHSLHPNVTIKLQAIQNEDFDGKLQTALNSDTAPDIFLQRGGGKMRAMVEAGQIQAMELTATDRANTGEAAVAGNTIDGKVYAMPTDTQPEGIYYSKDLFEKAGIAEPPKTMAELEAAVAKLKKIGVTPIAVGAKDAWPAAHWYYNFAVRECSQDTMNKAAESLTFDHPCWTKAGEDLEDFLEVEPFQKGFLTTPSQQGAGSSAGMVANHKAAMELMGTWQPGVIAGLTPDKKSLPDLGWFAFPAVEGGQGDPTALMGGGGGYSLSKDAPKEAFGFLQFLVTKDQQKAYAKAFYTIPVNKAAQDVVTESYNVSALEAFNKASYTMMFLDTVYGQNVGNAMNTAVVNLMAGKGTGADIAKDTNAAAAKG</sequence>
<dbReference type="Proteomes" id="UP001551584">
    <property type="component" value="Unassembled WGS sequence"/>
</dbReference>
<evidence type="ECO:0000313" key="1">
    <source>
        <dbReference type="EMBL" id="MEU9578247.1"/>
    </source>
</evidence>
<keyword evidence="2" id="KW-1185">Reference proteome</keyword>
<dbReference type="InterPro" id="IPR006059">
    <property type="entry name" value="SBP"/>
</dbReference>
<gene>
    <name evidence="1" type="ORF">AB0D95_13425</name>
</gene>
<accession>A0ABV3EPX7</accession>
<dbReference type="Gene3D" id="3.40.190.10">
    <property type="entry name" value="Periplasmic binding protein-like II"/>
    <property type="match status" value="2"/>
</dbReference>
<reference evidence="1 2" key="1">
    <citation type="submission" date="2024-06" db="EMBL/GenBank/DDBJ databases">
        <title>The Natural Products Discovery Center: Release of the First 8490 Sequenced Strains for Exploring Actinobacteria Biosynthetic Diversity.</title>
        <authorList>
            <person name="Kalkreuter E."/>
            <person name="Kautsar S.A."/>
            <person name="Yang D."/>
            <person name="Bader C.D."/>
            <person name="Teijaro C.N."/>
            <person name="Fluegel L."/>
            <person name="Davis C.M."/>
            <person name="Simpson J.R."/>
            <person name="Lauterbach L."/>
            <person name="Steele A.D."/>
            <person name="Gui C."/>
            <person name="Meng S."/>
            <person name="Li G."/>
            <person name="Viehrig K."/>
            <person name="Ye F."/>
            <person name="Su P."/>
            <person name="Kiefer A.F."/>
            <person name="Nichols A."/>
            <person name="Cepeda A.J."/>
            <person name="Yan W."/>
            <person name="Fan B."/>
            <person name="Jiang Y."/>
            <person name="Adhikari A."/>
            <person name="Zheng C.-J."/>
            <person name="Schuster L."/>
            <person name="Cowan T.M."/>
            <person name="Smanski M.J."/>
            <person name="Chevrette M.G."/>
            <person name="De Carvalho L.P.S."/>
            <person name="Shen B."/>
        </authorList>
    </citation>
    <scope>NUCLEOTIDE SEQUENCE [LARGE SCALE GENOMIC DNA]</scope>
    <source>
        <strain evidence="1 2">NPDC048117</strain>
    </source>
</reference>
<dbReference type="EMBL" id="JBEZNA010000025">
    <property type="protein sequence ID" value="MEU9578247.1"/>
    <property type="molecule type" value="Genomic_DNA"/>
</dbReference>
<dbReference type="RefSeq" id="WP_359272083.1">
    <property type="nucleotide sequence ID" value="NZ_JBEZNA010000025.1"/>
</dbReference>
<dbReference type="SUPFAM" id="SSF53850">
    <property type="entry name" value="Periplasmic binding protein-like II"/>
    <property type="match status" value="1"/>
</dbReference>
<name>A0ABV3EPX7_9ACTN</name>
<dbReference type="PANTHER" id="PTHR43649:SF14">
    <property type="entry name" value="BLR3389 PROTEIN"/>
    <property type="match status" value="1"/>
</dbReference>
<comment type="caution">
    <text evidence="1">The sequence shown here is derived from an EMBL/GenBank/DDBJ whole genome shotgun (WGS) entry which is preliminary data.</text>
</comment>
<dbReference type="PROSITE" id="PS51257">
    <property type="entry name" value="PROKAR_LIPOPROTEIN"/>
    <property type="match status" value="1"/>
</dbReference>